<dbReference type="KEGG" id="fvr:FVEG_15767"/>
<feature type="transmembrane region" description="Helical" evidence="7">
    <location>
        <begin position="61"/>
        <end position="85"/>
    </location>
</feature>
<organism evidence="9 10">
    <name type="scientific">Gibberella moniliformis (strain M3125 / FGSC 7600)</name>
    <name type="common">Maize ear and stalk rot fungus</name>
    <name type="synonym">Fusarium verticillioides</name>
    <dbReference type="NCBI Taxonomy" id="334819"/>
    <lineage>
        <taxon>Eukaryota</taxon>
        <taxon>Fungi</taxon>
        <taxon>Dikarya</taxon>
        <taxon>Ascomycota</taxon>
        <taxon>Pezizomycotina</taxon>
        <taxon>Sordariomycetes</taxon>
        <taxon>Hypocreomycetidae</taxon>
        <taxon>Hypocreales</taxon>
        <taxon>Nectriaceae</taxon>
        <taxon>Fusarium</taxon>
        <taxon>Fusarium fujikuroi species complex</taxon>
    </lineage>
</organism>
<name>W7MBQ9_GIBM7</name>
<proteinExistence type="inferred from homology"/>
<evidence type="ECO:0000256" key="7">
    <source>
        <dbReference type="SAM" id="Phobius"/>
    </source>
</evidence>
<dbReference type="GO" id="GO:0016020">
    <property type="term" value="C:membrane"/>
    <property type="evidence" value="ECO:0007669"/>
    <property type="project" value="UniProtKB-SubCell"/>
</dbReference>
<evidence type="ECO:0000259" key="8">
    <source>
        <dbReference type="Pfam" id="PF20684"/>
    </source>
</evidence>
<keyword evidence="2 7" id="KW-0812">Transmembrane</keyword>
<dbReference type="AlphaFoldDB" id="W7MBQ9"/>
<evidence type="ECO:0000256" key="2">
    <source>
        <dbReference type="ARBA" id="ARBA00022692"/>
    </source>
</evidence>
<evidence type="ECO:0000256" key="6">
    <source>
        <dbReference type="SAM" id="MobiDB-lite"/>
    </source>
</evidence>
<feature type="transmembrane region" description="Helical" evidence="7">
    <location>
        <begin position="138"/>
        <end position="168"/>
    </location>
</feature>
<keyword evidence="4 7" id="KW-0472">Membrane</keyword>
<dbReference type="PANTHER" id="PTHR33048">
    <property type="entry name" value="PTH11-LIKE INTEGRAL MEMBRANE PROTEIN (AFU_ORTHOLOGUE AFUA_5G11245)"/>
    <property type="match status" value="1"/>
</dbReference>
<dbReference type="Proteomes" id="UP000009096">
    <property type="component" value="Chromosome 2"/>
</dbReference>
<feature type="transmembrane region" description="Helical" evidence="7">
    <location>
        <begin position="260"/>
        <end position="284"/>
    </location>
</feature>
<keyword evidence="10" id="KW-1185">Reference proteome</keyword>
<dbReference type="InterPro" id="IPR052337">
    <property type="entry name" value="SAT4-like"/>
</dbReference>
<evidence type="ECO:0000313" key="9">
    <source>
        <dbReference type="EMBL" id="EWG44994.1"/>
    </source>
</evidence>
<feature type="transmembrane region" description="Helical" evidence="7">
    <location>
        <begin position="31"/>
        <end position="49"/>
    </location>
</feature>
<feature type="region of interest" description="Disordered" evidence="6">
    <location>
        <begin position="313"/>
        <end position="369"/>
    </location>
</feature>
<feature type="domain" description="Rhodopsin" evidence="8">
    <location>
        <begin position="46"/>
        <end position="284"/>
    </location>
</feature>
<feature type="transmembrane region" description="Helical" evidence="7">
    <location>
        <begin position="105"/>
        <end position="126"/>
    </location>
</feature>
<evidence type="ECO:0000256" key="1">
    <source>
        <dbReference type="ARBA" id="ARBA00004141"/>
    </source>
</evidence>
<feature type="transmembrane region" description="Helical" evidence="7">
    <location>
        <begin position="188"/>
        <end position="211"/>
    </location>
</feature>
<dbReference type="Pfam" id="PF20684">
    <property type="entry name" value="Fung_rhodopsin"/>
    <property type="match status" value="1"/>
</dbReference>
<evidence type="ECO:0000256" key="4">
    <source>
        <dbReference type="ARBA" id="ARBA00023136"/>
    </source>
</evidence>
<sequence length="417" mass="45877">MEIDPMVIAIFGRPPEGIDLSANQEIKNTTIVLSTLCISALFLAGRIAIRTQQSHLSLDDYTISLSWLFVAITAAIVVVTGQAGAGKHVWALTINEIVEISRLSYIYGFAYTTSIFTTKASILLLYRRIFRGGTGLSFQVIFWFGAILTVSHLLTFIFLMVFGCSPISHFWTQFKGTDGTCINIGQSFVILAFTSLSINIILVLIPVPEVVKLQMSREKKVTVFTVLALGGLVCIASGIRIHYLIAWTKSIDITWTMGSVAIWSSVEASMGIISACLPSFKSYLGHLCWKGRRKNRPGFRAIRISGKGKRLQSDEEIALRSHKSRGNGESHFGQGESNTGRGKSNTGRGKSDTGMVKSHIGQGSERREVFIRTGTKQIVIEIPDAARLRPRVETGQRPVQPKNRPSKPVHVAHLVSK</sequence>
<feature type="region of interest" description="Disordered" evidence="6">
    <location>
        <begin position="385"/>
        <end position="417"/>
    </location>
</feature>
<dbReference type="RefSeq" id="XP_018751185.1">
    <property type="nucleotide sequence ID" value="XM_018904958.1"/>
</dbReference>
<protein>
    <recommendedName>
        <fullName evidence="8">Rhodopsin domain-containing protein</fullName>
    </recommendedName>
</protein>
<reference evidence="9 10" key="1">
    <citation type="journal article" date="2010" name="Nature">
        <title>Comparative genomics reveals mobile pathogenicity chromosomes in Fusarium.</title>
        <authorList>
            <person name="Ma L.J."/>
            <person name="van der Does H.C."/>
            <person name="Borkovich K.A."/>
            <person name="Coleman J.J."/>
            <person name="Daboussi M.J."/>
            <person name="Di Pietro A."/>
            <person name="Dufresne M."/>
            <person name="Freitag M."/>
            <person name="Grabherr M."/>
            <person name="Henrissat B."/>
            <person name="Houterman P.M."/>
            <person name="Kang S."/>
            <person name="Shim W.B."/>
            <person name="Woloshuk C."/>
            <person name="Xie X."/>
            <person name="Xu J.R."/>
            <person name="Antoniw J."/>
            <person name="Baker S.E."/>
            <person name="Bluhm B.H."/>
            <person name="Breakspear A."/>
            <person name="Brown D.W."/>
            <person name="Butchko R.A."/>
            <person name="Chapman S."/>
            <person name="Coulson R."/>
            <person name="Coutinho P.M."/>
            <person name="Danchin E.G."/>
            <person name="Diener A."/>
            <person name="Gale L.R."/>
            <person name="Gardiner D.M."/>
            <person name="Goff S."/>
            <person name="Hammond-Kosack K.E."/>
            <person name="Hilburn K."/>
            <person name="Hua-Van A."/>
            <person name="Jonkers W."/>
            <person name="Kazan K."/>
            <person name="Kodira C.D."/>
            <person name="Koehrsen M."/>
            <person name="Kumar L."/>
            <person name="Lee Y.H."/>
            <person name="Li L."/>
            <person name="Manners J.M."/>
            <person name="Miranda-Saavedra D."/>
            <person name="Mukherjee M."/>
            <person name="Park G."/>
            <person name="Park J."/>
            <person name="Park S.Y."/>
            <person name="Proctor R.H."/>
            <person name="Regev A."/>
            <person name="Ruiz-Roldan M.C."/>
            <person name="Sain D."/>
            <person name="Sakthikumar S."/>
            <person name="Sykes S."/>
            <person name="Schwartz D.C."/>
            <person name="Turgeon B.G."/>
            <person name="Wapinski I."/>
            <person name="Yoder O."/>
            <person name="Young S."/>
            <person name="Zeng Q."/>
            <person name="Zhou S."/>
            <person name="Galagan J."/>
            <person name="Cuomo C.A."/>
            <person name="Kistler H.C."/>
            <person name="Rep M."/>
        </authorList>
    </citation>
    <scope>NUCLEOTIDE SEQUENCE [LARGE SCALE GENOMIC DNA]</scope>
    <source>
        <strain evidence="10">M3125 / FGSC 7600</strain>
    </source>
</reference>
<dbReference type="PANTHER" id="PTHR33048:SF47">
    <property type="entry name" value="INTEGRAL MEMBRANE PROTEIN-RELATED"/>
    <property type="match status" value="1"/>
</dbReference>
<evidence type="ECO:0000313" key="10">
    <source>
        <dbReference type="Proteomes" id="UP000009096"/>
    </source>
</evidence>
<dbReference type="OrthoDB" id="5329176at2759"/>
<evidence type="ECO:0000256" key="3">
    <source>
        <dbReference type="ARBA" id="ARBA00022989"/>
    </source>
</evidence>
<comment type="subcellular location">
    <subcellularLocation>
        <location evidence="1">Membrane</location>
        <topology evidence="1">Multi-pass membrane protein</topology>
    </subcellularLocation>
</comment>
<evidence type="ECO:0000256" key="5">
    <source>
        <dbReference type="ARBA" id="ARBA00038359"/>
    </source>
</evidence>
<feature type="compositionally biased region" description="Polar residues" evidence="6">
    <location>
        <begin position="335"/>
        <end position="348"/>
    </location>
</feature>
<comment type="similarity">
    <text evidence="5">Belongs to the SAT4 family.</text>
</comment>
<dbReference type="InterPro" id="IPR049326">
    <property type="entry name" value="Rhodopsin_dom_fungi"/>
</dbReference>
<dbReference type="EMBL" id="DS022248">
    <property type="protein sequence ID" value="EWG44994.1"/>
    <property type="molecule type" value="Genomic_DNA"/>
</dbReference>
<dbReference type="VEuPathDB" id="FungiDB:FVEG_15767"/>
<gene>
    <name evidence="9" type="ORF">FVEG_15767</name>
</gene>
<feature type="compositionally biased region" description="Basic and acidic residues" evidence="6">
    <location>
        <begin position="385"/>
        <end position="394"/>
    </location>
</feature>
<accession>W7MBQ9</accession>
<feature type="transmembrane region" description="Helical" evidence="7">
    <location>
        <begin position="223"/>
        <end position="245"/>
    </location>
</feature>
<dbReference type="GeneID" id="30072643"/>
<dbReference type="EMBL" id="CM000579">
    <property type="protein sequence ID" value="EWG44994.1"/>
    <property type="molecule type" value="Genomic_DNA"/>
</dbReference>
<keyword evidence="3 7" id="KW-1133">Transmembrane helix</keyword>